<keyword evidence="8" id="KW-1185">Reference proteome</keyword>
<comment type="subcellular location">
    <subcellularLocation>
        <location evidence="1">Mitochondrion</location>
    </subcellularLocation>
</comment>
<evidence type="ECO:0000313" key="7">
    <source>
        <dbReference type="EMBL" id="KAJ3508745.1"/>
    </source>
</evidence>
<organism evidence="7 8">
    <name type="scientific">Agrocybe chaxingu</name>
    <dbReference type="NCBI Taxonomy" id="84603"/>
    <lineage>
        <taxon>Eukaryota</taxon>
        <taxon>Fungi</taxon>
        <taxon>Dikarya</taxon>
        <taxon>Basidiomycota</taxon>
        <taxon>Agaricomycotina</taxon>
        <taxon>Agaricomycetes</taxon>
        <taxon>Agaricomycetidae</taxon>
        <taxon>Agaricales</taxon>
        <taxon>Agaricineae</taxon>
        <taxon>Strophariaceae</taxon>
        <taxon>Agrocybe</taxon>
    </lineage>
</organism>
<dbReference type="EMBL" id="JANKHO010000534">
    <property type="protein sequence ID" value="KAJ3508745.1"/>
    <property type="molecule type" value="Genomic_DNA"/>
</dbReference>
<keyword evidence="4" id="KW-0496">Mitochondrion</keyword>
<evidence type="ECO:0000256" key="2">
    <source>
        <dbReference type="ARBA" id="ARBA00010835"/>
    </source>
</evidence>
<dbReference type="Gene3D" id="3.30.160.20">
    <property type="match status" value="1"/>
</dbReference>
<evidence type="ECO:0000256" key="3">
    <source>
        <dbReference type="ARBA" id="ARBA00022946"/>
    </source>
</evidence>
<dbReference type="AlphaFoldDB" id="A0A9W8K0R2"/>
<feature type="compositionally biased region" description="Basic residues" evidence="5">
    <location>
        <begin position="245"/>
        <end position="257"/>
    </location>
</feature>
<evidence type="ECO:0000256" key="4">
    <source>
        <dbReference type="ARBA" id="ARBA00023128"/>
    </source>
</evidence>
<feature type="compositionally biased region" description="Basic and acidic residues" evidence="5">
    <location>
        <begin position="232"/>
        <end position="244"/>
    </location>
</feature>
<name>A0A9W8K0R2_9AGAR</name>
<dbReference type="OrthoDB" id="277888at2759"/>
<feature type="region of interest" description="Disordered" evidence="5">
    <location>
        <begin position="228"/>
        <end position="278"/>
    </location>
</feature>
<gene>
    <name evidence="7" type="ORF">NLJ89_g5580</name>
</gene>
<accession>A0A9W8K0R2</accession>
<sequence length="278" mass="31244">MSISPAVRSATRAAYRDVLRAATLTFPAFRTKVRSDLSQTLVVDEAAVQQQGQFLREIAGVLRRNVVQATKVDAAEDGSELYRIRLTKDTELGDNESIKNPPPVESSRSQRRRAGQAHNSSTDAVQPNDETSLPPPIPAPPRFFSALKKAHKERILPEIREDDIEESFVRGSGPGGQSINKTENNVQLLHKPTGVRVSCQETRSLSQNRKLARKWLLEKACYLDQLANPGLSKEDMKAAKQRERERRRRKKAKKKAKLKEAPQSIEEEYSTKIHGYPV</sequence>
<feature type="compositionally biased region" description="Polar residues" evidence="5">
    <location>
        <begin position="117"/>
        <end position="131"/>
    </location>
</feature>
<dbReference type="SUPFAM" id="SSF75620">
    <property type="entry name" value="Release factor"/>
    <property type="match status" value="1"/>
</dbReference>
<dbReference type="PANTHER" id="PTHR46203:SF1">
    <property type="entry name" value="MITOCHONDRIAL TRANSLATION RELEASE FACTOR IN RESCUE"/>
    <property type="match status" value="1"/>
</dbReference>
<feature type="region of interest" description="Disordered" evidence="5">
    <location>
        <begin position="92"/>
        <end position="139"/>
    </location>
</feature>
<evidence type="ECO:0000313" key="8">
    <source>
        <dbReference type="Proteomes" id="UP001148786"/>
    </source>
</evidence>
<proteinExistence type="inferred from homology"/>
<dbReference type="InterPro" id="IPR052405">
    <property type="entry name" value="Mito_Transl_Release_Factor"/>
</dbReference>
<evidence type="ECO:0000256" key="5">
    <source>
        <dbReference type="SAM" id="MobiDB-lite"/>
    </source>
</evidence>
<dbReference type="PANTHER" id="PTHR46203">
    <property type="entry name" value="PROBABLE PEPTIDE CHAIN RELEASE FACTOR C12ORF65"/>
    <property type="match status" value="1"/>
</dbReference>
<dbReference type="Pfam" id="PF00472">
    <property type="entry name" value="RF-1"/>
    <property type="match status" value="1"/>
</dbReference>
<comment type="similarity">
    <text evidence="2">Belongs to the prokaryotic/mitochondrial release factor family.</text>
</comment>
<dbReference type="GO" id="GO:0032543">
    <property type="term" value="P:mitochondrial translation"/>
    <property type="evidence" value="ECO:0007669"/>
    <property type="project" value="UniProtKB-ARBA"/>
</dbReference>
<comment type="caution">
    <text evidence="7">The sequence shown here is derived from an EMBL/GenBank/DDBJ whole genome shotgun (WGS) entry which is preliminary data.</text>
</comment>
<dbReference type="InterPro" id="IPR000352">
    <property type="entry name" value="Pep_chain_release_fac_I"/>
</dbReference>
<protein>
    <recommendedName>
        <fullName evidence="6">Prokaryotic-type class I peptide chain release factors domain-containing protein</fullName>
    </recommendedName>
</protein>
<dbReference type="GO" id="GO:0003747">
    <property type="term" value="F:translation release factor activity"/>
    <property type="evidence" value="ECO:0007669"/>
    <property type="project" value="InterPro"/>
</dbReference>
<reference evidence="7" key="1">
    <citation type="submission" date="2022-07" db="EMBL/GenBank/DDBJ databases">
        <title>Genome Sequence of Agrocybe chaxingu.</title>
        <authorList>
            <person name="Buettner E."/>
        </authorList>
    </citation>
    <scope>NUCLEOTIDE SEQUENCE</scope>
    <source>
        <strain evidence="7">MP-N11</strain>
    </source>
</reference>
<dbReference type="GO" id="GO:0005739">
    <property type="term" value="C:mitochondrion"/>
    <property type="evidence" value="ECO:0007669"/>
    <property type="project" value="UniProtKB-SubCell"/>
</dbReference>
<dbReference type="InterPro" id="IPR045853">
    <property type="entry name" value="Pep_chain_release_fac_I_sf"/>
</dbReference>
<dbReference type="Proteomes" id="UP001148786">
    <property type="component" value="Unassembled WGS sequence"/>
</dbReference>
<evidence type="ECO:0000256" key="1">
    <source>
        <dbReference type="ARBA" id="ARBA00004173"/>
    </source>
</evidence>
<keyword evidence="3" id="KW-0809">Transit peptide</keyword>
<feature type="domain" description="Prokaryotic-type class I peptide chain release factors" evidence="6">
    <location>
        <begin position="158"/>
        <end position="256"/>
    </location>
</feature>
<evidence type="ECO:0000259" key="6">
    <source>
        <dbReference type="Pfam" id="PF00472"/>
    </source>
</evidence>